<dbReference type="Gene3D" id="1.20.1280.50">
    <property type="match status" value="1"/>
</dbReference>
<accession>A0AAN6QUD0</accession>
<protein>
    <recommendedName>
        <fullName evidence="2">F-box domain-containing protein</fullName>
    </recommendedName>
</protein>
<dbReference type="SUPFAM" id="SSF81383">
    <property type="entry name" value="F-box domain"/>
    <property type="match status" value="1"/>
</dbReference>
<name>A0AAN6QUD0_9PEZI</name>
<reference evidence="3" key="1">
    <citation type="submission" date="2023-06" db="EMBL/GenBank/DDBJ databases">
        <title>Black Yeasts Isolated from many extreme environments.</title>
        <authorList>
            <person name="Coleine C."/>
            <person name="Stajich J.E."/>
            <person name="Selbmann L."/>
        </authorList>
    </citation>
    <scope>NUCLEOTIDE SEQUENCE</scope>
    <source>
        <strain evidence="3">CCFEE 5200</strain>
    </source>
</reference>
<organism evidence="3 4">
    <name type="scientific">Friedmanniomyces endolithicus</name>
    <dbReference type="NCBI Taxonomy" id="329885"/>
    <lineage>
        <taxon>Eukaryota</taxon>
        <taxon>Fungi</taxon>
        <taxon>Dikarya</taxon>
        <taxon>Ascomycota</taxon>
        <taxon>Pezizomycotina</taxon>
        <taxon>Dothideomycetes</taxon>
        <taxon>Dothideomycetidae</taxon>
        <taxon>Mycosphaerellales</taxon>
        <taxon>Teratosphaeriaceae</taxon>
        <taxon>Friedmanniomyces</taxon>
    </lineage>
</organism>
<keyword evidence="4" id="KW-1185">Reference proteome</keyword>
<dbReference type="EMBL" id="JAUJLE010000078">
    <property type="protein sequence ID" value="KAK0988645.1"/>
    <property type="molecule type" value="Genomic_DNA"/>
</dbReference>
<evidence type="ECO:0000313" key="3">
    <source>
        <dbReference type="EMBL" id="KAK0988645.1"/>
    </source>
</evidence>
<feature type="domain" description="F-box" evidence="2">
    <location>
        <begin position="57"/>
        <end position="97"/>
    </location>
</feature>
<gene>
    <name evidence="3" type="ORF">LTR91_009531</name>
</gene>
<feature type="region of interest" description="Disordered" evidence="1">
    <location>
        <begin position="1"/>
        <end position="27"/>
    </location>
</feature>
<dbReference type="AlphaFoldDB" id="A0AAN6QUD0"/>
<proteinExistence type="predicted"/>
<comment type="caution">
    <text evidence="3">The sequence shown here is derived from an EMBL/GenBank/DDBJ whole genome shotgun (WGS) entry which is preliminary data.</text>
</comment>
<dbReference type="Pfam" id="PF12937">
    <property type="entry name" value="F-box-like"/>
    <property type="match status" value="1"/>
</dbReference>
<dbReference type="InterPro" id="IPR001810">
    <property type="entry name" value="F-box_dom"/>
</dbReference>
<sequence>MAPHKGKRTADNGGDLEGGGRKKSRSVVVPAVPAVERRITRNRRIEITNGPRQAVFMTTELLEHIFMHLPLKELSVAQGACRRFREVVTTSAKLQQKLFLRPSALGLTEKWTMFVVENPEKEDGLELIRLHGNGEEYDFFGPQCYVFERATYHDDHGSKFVLLDAAFWKNMYLTDQPCKIAGGYMYWSIGTTPPMSGSIKGNANMEAPLGFTIGSLLNAILGTELDRLWYFDGHKDVTLRKTTAGKLLTRLEKKTGLKVMVTFWQLDMHDLILAVGEEQQ</sequence>
<dbReference type="Proteomes" id="UP001175353">
    <property type="component" value="Unassembled WGS sequence"/>
</dbReference>
<dbReference type="InterPro" id="IPR036047">
    <property type="entry name" value="F-box-like_dom_sf"/>
</dbReference>
<dbReference type="CDD" id="cd09917">
    <property type="entry name" value="F-box_SF"/>
    <property type="match status" value="1"/>
</dbReference>
<evidence type="ECO:0000313" key="4">
    <source>
        <dbReference type="Proteomes" id="UP001175353"/>
    </source>
</evidence>
<dbReference type="SMART" id="SM00256">
    <property type="entry name" value="FBOX"/>
    <property type="match status" value="1"/>
</dbReference>
<evidence type="ECO:0000259" key="2">
    <source>
        <dbReference type="SMART" id="SM00256"/>
    </source>
</evidence>
<evidence type="ECO:0000256" key="1">
    <source>
        <dbReference type="SAM" id="MobiDB-lite"/>
    </source>
</evidence>